<sequence length="343" mass="37217">MSENGSIQAEQDQQPAKPKKKKKQQFRAKRRTDIHGWVALDKPLEMTSTQAVGAIKRIFNVKKAGHAGTLDPLATGCLPIALGEATKTVSYVMDGIKLYEFKVRWGEETSTDDAEGELIDSSSHRPSEEEIEACLDHFTGEIMQVPPAFSAIKVNGERAYDLARDGEEVKLAARPITVHDLELVEVPDEDTAIFVAECSKGTYVRSLARDIGRHLGTRGHVIGLRRLCSGPFSEEMLISLESLEDLSHSAPGEPGLANALLPVQTALDDIPALAINRNAVARLRRGQSVLLRGNDAPIDGFALAMNGANPIAICEIVAGELCPRRVFNLPEGSVDLSTPQPNQ</sequence>
<dbReference type="GO" id="GO:1990481">
    <property type="term" value="P:mRNA pseudouridine synthesis"/>
    <property type="evidence" value="ECO:0007669"/>
    <property type="project" value="TreeGrafter"/>
</dbReference>
<dbReference type="InterPro" id="IPR020103">
    <property type="entry name" value="PsdUridine_synth_cat_dom_sf"/>
</dbReference>
<evidence type="ECO:0000256" key="6">
    <source>
        <dbReference type="SAM" id="MobiDB-lite"/>
    </source>
</evidence>
<dbReference type="OrthoDB" id="9802309at2"/>
<evidence type="ECO:0000256" key="2">
    <source>
        <dbReference type="ARBA" id="ARBA00005642"/>
    </source>
</evidence>
<dbReference type="AlphaFoldDB" id="A0A285PE26"/>
<dbReference type="PANTHER" id="PTHR13767:SF2">
    <property type="entry name" value="PSEUDOURIDYLATE SYNTHASE TRUB1"/>
    <property type="match status" value="1"/>
</dbReference>
<gene>
    <name evidence="5" type="primary">truB</name>
    <name evidence="9" type="ORF">SAMN06265368_3081</name>
</gene>
<feature type="domain" description="tRNA pseudouridylate synthase B C-terminal" evidence="8">
    <location>
        <begin position="205"/>
        <end position="267"/>
    </location>
</feature>
<evidence type="ECO:0000259" key="7">
    <source>
        <dbReference type="Pfam" id="PF01509"/>
    </source>
</evidence>
<evidence type="ECO:0000313" key="9">
    <source>
        <dbReference type="EMBL" id="SNZ19985.1"/>
    </source>
</evidence>
<feature type="compositionally biased region" description="Basic residues" evidence="6">
    <location>
        <begin position="17"/>
        <end position="30"/>
    </location>
</feature>
<dbReference type="RefSeq" id="WP_097154336.1">
    <property type="nucleotide sequence ID" value="NZ_OBEL01000003.1"/>
</dbReference>
<dbReference type="GO" id="GO:0160148">
    <property type="term" value="F:tRNA pseudouridine(55) synthase activity"/>
    <property type="evidence" value="ECO:0007669"/>
    <property type="project" value="UniProtKB-EC"/>
</dbReference>
<proteinExistence type="inferred from homology"/>
<comment type="similarity">
    <text evidence="2 5">Belongs to the pseudouridine synthase TruB family. Type 1 subfamily.</text>
</comment>
<dbReference type="PANTHER" id="PTHR13767">
    <property type="entry name" value="TRNA-PSEUDOURIDINE SYNTHASE"/>
    <property type="match status" value="1"/>
</dbReference>
<comment type="catalytic activity">
    <reaction evidence="1 5">
        <text>uridine(55) in tRNA = pseudouridine(55) in tRNA</text>
        <dbReference type="Rhea" id="RHEA:42532"/>
        <dbReference type="Rhea" id="RHEA-COMP:10101"/>
        <dbReference type="Rhea" id="RHEA-COMP:10102"/>
        <dbReference type="ChEBI" id="CHEBI:65314"/>
        <dbReference type="ChEBI" id="CHEBI:65315"/>
        <dbReference type="EC" id="5.4.99.25"/>
    </reaction>
</comment>
<dbReference type="Pfam" id="PF01509">
    <property type="entry name" value="TruB_N"/>
    <property type="match status" value="1"/>
</dbReference>
<dbReference type="HAMAP" id="MF_01080">
    <property type="entry name" value="TruB_bact"/>
    <property type="match status" value="1"/>
</dbReference>
<keyword evidence="10" id="KW-1185">Reference proteome</keyword>
<protein>
    <recommendedName>
        <fullName evidence="5">tRNA pseudouridine synthase B</fullName>
        <ecNumber evidence="5">5.4.99.25</ecNumber>
    </recommendedName>
    <alternativeName>
        <fullName evidence="5">tRNA pseudouridine(55) synthase</fullName>
        <shortName evidence="5">Psi55 synthase</shortName>
    </alternativeName>
    <alternativeName>
        <fullName evidence="5">tRNA pseudouridylate synthase</fullName>
    </alternativeName>
    <alternativeName>
        <fullName evidence="5">tRNA-uridine isomerase</fullName>
    </alternativeName>
</protein>
<evidence type="ECO:0000256" key="4">
    <source>
        <dbReference type="ARBA" id="ARBA00023235"/>
    </source>
</evidence>
<dbReference type="Pfam" id="PF16198">
    <property type="entry name" value="TruB_C_2"/>
    <property type="match status" value="1"/>
</dbReference>
<feature type="active site" description="Nucleophile" evidence="5">
    <location>
        <position position="71"/>
    </location>
</feature>
<evidence type="ECO:0000313" key="10">
    <source>
        <dbReference type="Proteomes" id="UP000219439"/>
    </source>
</evidence>
<keyword evidence="3 5" id="KW-0819">tRNA processing</keyword>
<dbReference type="GO" id="GO:0031119">
    <property type="term" value="P:tRNA pseudouridine synthesis"/>
    <property type="evidence" value="ECO:0007669"/>
    <property type="project" value="UniProtKB-UniRule"/>
</dbReference>
<dbReference type="Proteomes" id="UP000219439">
    <property type="component" value="Unassembled WGS sequence"/>
</dbReference>
<name>A0A285PE26_9HYPH</name>
<feature type="domain" description="Pseudouridine synthase II N-terminal" evidence="7">
    <location>
        <begin position="56"/>
        <end position="204"/>
    </location>
</feature>
<evidence type="ECO:0000256" key="5">
    <source>
        <dbReference type="HAMAP-Rule" id="MF_01080"/>
    </source>
</evidence>
<organism evidence="9 10">
    <name type="scientific">Cohaesibacter gelatinilyticus</name>
    <dbReference type="NCBI Taxonomy" id="372072"/>
    <lineage>
        <taxon>Bacteria</taxon>
        <taxon>Pseudomonadati</taxon>
        <taxon>Pseudomonadota</taxon>
        <taxon>Alphaproteobacteria</taxon>
        <taxon>Hyphomicrobiales</taxon>
        <taxon>Cohaesibacteraceae</taxon>
    </lineage>
</organism>
<dbReference type="GO" id="GO:0003723">
    <property type="term" value="F:RNA binding"/>
    <property type="evidence" value="ECO:0007669"/>
    <property type="project" value="InterPro"/>
</dbReference>
<comment type="function">
    <text evidence="5">Responsible for synthesis of pseudouridine from uracil-55 in the psi GC loop of transfer RNAs.</text>
</comment>
<evidence type="ECO:0000256" key="3">
    <source>
        <dbReference type="ARBA" id="ARBA00022694"/>
    </source>
</evidence>
<dbReference type="InterPro" id="IPR032819">
    <property type="entry name" value="TruB_C"/>
</dbReference>
<evidence type="ECO:0000256" key="1">
    <source>
        <dbReference type="ARBA" id="ARBA00000385"/>
    </source>
</evidence>
<dbReference type="CDD" id="cd02573">
    <property type="entry name" value="PseudoU_synth_EcTruB"/>
    <property type="match status" value="1"/>
</dbReference>
<dbReference type="EC" id="5.4.99.25" evidence="5"/>
<dbReference type="EMBL" id="OBEL01000003">
    <property type="protein sequence ID" value="SNZ19985.1"/>
    <property type="molecule type" value="Genomic_DNA"/>
</dbReference>
<feature type="region of interest" description="Disordered" evidence="6">
    <location>
        <begin position="1"/>
        <end position="30"/>
    </location>
</feature>
<dbReference type="NCBIfam" id="TIGR00431">
    <property type="entry name" value="TruB"/>
    <property type="match status" value="1"/>
</dbReference>
<keyword evidence="4 5" id="KW-0413">Isomerase</keyword>
<evidence type="ECO:0000259" key="8">
    <source>
        <dbReference type="Pfam" id="PF16198"/>
    </source>
</evidence>
<dbReference type="InterPro" id="IPR014780">
    <property type="entry name" value="tRNA_psdUridine_synth_TruB"/>
</dbReference>
<dbReference type="SUPFAM" id="SSF55120">
    <property type="entry name" value="Pseudouridine synthase"/>
    <property type="match status" value="1"/>
</dbReference>
<dbReference type="InterPro" id="IPR002501">
    <property type="entry name" value="PsdUridine_synth_N"/>
</dbReference>
<dbReference type="Gene3D" id="3.30.2350.10">
    <property type="entry name" value="Pseudouridine synthase"/>
    <property type="match status" value="1"/>
</dbReference>
<reference evidence="9 10" key="1">
    <citation type="submission" date="2017-09" db="EMBL/GenBank/DDBJ databases">
        <authorList>
            <person name="Ehlers B."/>
            <person name="Leendertz F.H."/>
        </authorList>
    </citation>
    <scope>NUCLEOTIDE SEQUENCE [LARGE SCALE GENOMIC DNA]</scope>
    <source>
        <strain evidence="9 10">DSM 18289</strain>
    </source>
</reference>
<accession>A0A285PE26</accession>